<protein>
    <submittedName>
        <fullName evidence="7">GumC family protein</fullName>
    </submittedName>
</protein>
<feature type="compositionally biased region" description="Low complexity" evidence="4">
    <location>
        <begin position="809"/>
        <end position="826"/>
    </location>
</feature>
<feature type="coiled-coil region" evidence="3">
    <location>
        <begin position="196"/>
        <end position="314"/>
    </location>
</feature>
<keyword evidence="3" id="KW-0175">Coiled coil</keyword>
<dbReference type="InterPro" id="IPR050445">
    <property type="entry name" value="Bact_polysacc_biosynth/exp"/>
</dbReference>
<keyword evidence="2" id="KW-0067">ATP-binding</keyword>
<feature type="region of interest" description="Disordered" evidence="4">
    <location>
        <begin position="1"/>
        <end position="30"/>
    </location>
</feature>
<keyword evidence="5" id="KW-0812">Transmembrane</keyword>
<dbReference type="EMBL" id="JBGUBD010000004">
    <property type="protein sequence ID" value="MFA9478193.1"/>
    <property type="molecule type" value="Genomic_DNA"/>
</dbReference>
<dbReference type="Gene3D" id="3.40.50.300">
    <property type="entry name" value="P-loop containing nucleotide triphosphate hydrolases"/>
    <property type="match status" value="1"/>
</dbReference>
<evidence type="ECO:0000256" key="1">
    <source>
        <dbReference type="ARBA" id="ARBA00022741"/>
    </source>
</evidence>
<comment type="caution">
    <text evidence="7">The sequence shown here is derived from an EMBL/GenBank/DDBJ whole genome shotgun (WGS) entry which is preliminary data.</text>
</comment>
<gene>
    <name evidence="7" type="ORF">ACERK3_07775</name>
</gene>
<dbReference type="InterPro" id="IPR002586">
    <property type="entry name" value="CobQ/CobB/MinD/ParA_Nub-bd_dom"/>
</dbReference>
<dbReference type="SUPFAM" id="SSF52540">
    <property type="entry name" value="P-loop containing nucleoside triphosphate hydrolases"/>
    <property type="match status" value="1"/>
</dbReference>
<evidence type="ECO:0000256" key="4">
    <source>
        <dbReference type="SAM" id="MobiDB-lite"/>
    </source>
</evidence>
<dbReference type="PANTHER" id="PTHR32309">
    <property type="entry name" value="TYROSINE-PROTEIN KINASE"/>
    <property type="match status" value="1"/>
</dbReference>
<sequence length="853" mass="93954">MNDQYPVEEHHNLPAPRSYDPGMVHDDHEEEEVSPLQRLHQLLRGRYLWAVGLAVVGAAIGASVAWFSIEPVYESTGMVHIRPAQDRLIYETELNQPLSNFGGFVGTQAALMQHTRVLRNAIDDPGWRQFGRGTDEEAVQDFRRNLNIMQPRGNEFITVRYRDPDREASKVAVRSVLQAYQRIHVERDRTSRRQTMTALEERRQHLNNEISRVSRRIQSIAQEYGSDALEQMYQFQLSQVQRLEGTLQQAQMSLSHLRAQQENGDGEGLADMNALTLEEAAAYDDRIASLLAEREAIEERLKLLRRNFGEQHREVRAWGDRLEVTTDSLEQRLQAFRTGGVIPGEMGGGGGGIAGVGGVAGGNNAPAQRLSQLQRQVERLEEMHADAHEEMLALGRRRLEIDQLKAERQRLSDRLQEARFRYETLEVESAMAGRIDVMADENDIDTSLRPVNARNRVQMTGAGLAGGGAFGFALILGIGLIDRRVRNIDDATRSIGHLPLLGVLPELPDDLTDPEHASLVAHSVHHIRTLMQLSDKSRRTPVMMRDQRGQLHTIEMSYDRPNGSVYTISSPAAGSGKTSLSIALGMSFANAGNRTLLIDADLTSGGLTKRMRTLIRRRIGQILLQQGLVDREQLDEGLHAAEVTGRRLGEALIAQGVVTEEQLTQALAFQEHSAMGLLDAMQGDTLADCVDETGTENLAILPIGGATVADLKRLSPKALNRVIDEARRYFEIILVDTGPVPGSMESSSVAAMADAVVFVVSRGDQRPHVERSVTFLESIGASLAGVVFNRADPDDSINNYSVMSDRGSAENSNGKAASASANGAANGHHRYGPVVDALTAGGQEKPRTKDRPS</sequence>
<feature type="compositionally biased region" description="Basic and acidic residues" evidence="4">
    <location>
        <begin position="844"/>
        <end position="853"/>
    </location>
</feature>
<evidence type="ECO:0000313" key="7">
    <source>
        <dbReference type="EMBL" id="MFA9478193.1"/>
    </source>
</evidence>
<feature type="region of interest" description="Disordered" evidence="4">
    <location>
        <begin position="799"/>
        <end position="853"/>
    </location>
</feature>
<reference evidence="7 8" key="1">
    <citation type="submission" date="2024-08" db="EMBL/GenBank/DDBJ databases">
        <title>Whole-genome sequencing of halo(alkali)philic microorganisms from hypersaline lakes.</title>
        <authorList>
            <person name="Sorokin D.Y."/>
            <person name="Merkel A.Y."/>
            <person name="Messina E."/>
            <person name="Yakimov M."/>
        </authorList>
    </citation>
    <scope>NUCLEOTIDE SEQUENCE [LARGE SCALE GENOMIC DNA]</scope>
    <source>
        <strain evidence="7 8">AB-hyl4</strain>
    </source>
</reference>
<dbReference type="PANTHER" id="PTHR32309:SF13">
    <property type="entry name" value="FERRIC ENTEROBACTIN TRANSPORT PROTEIN FEPE"/>
    <property type="match status" value="1"/>
</dbReference>
<dbReference type="Proteomes" id="UP001575105">
    <property type="component" value="Unassembled WGS sequence"/>
</dbReference>
<keyword evidence="8" id="KW-1185">Reference proteome</keyword>
<keyword evidence="5" id="KW-1133">Transmembrane helix</keyword>
<evidence type="ECO:0000256" key="3">
    <source>
        <dbReference type="SAM" id="Coils"/>
    </source>
</evidence>
<dbReference type="Pfam" id="PF01656">
    <property type="entry name" value="CbiA"/>
    <property type="match status" value="1"/>
</dbReference>
<dbReference type="InterPro" id="IPR027417">
    <property type="entry name" value="P-loop_NTPase"/>
</dbReference>
<dbReference type="RefSeq" id="WP_425345119.1">
    <property type="nucleotide sequence ID" value="NZ_JBGUBD010000004.1"/>
</dbReference>
<dbReference type="CDD" id="cd05387">
    <property type="entry name" value="BY-kinase"/>
    <property type="match status" value="1"/>
</dbReference>
<organism evidence="7 8">
    <name type="scientific">Natronomicrosphaera hydrolytica</name>
    <dbReference type="NCBI Taxonomy" id="3242702"/>
    <lineage>
        <taxon>Bacteria</taxon>
        <taxon>Pseudomonadati</taxon>
        <taxon>Planctomycetota</taxon>
        <taxon>Phycisphaerae</taxon>
        <taxon>Phycisphaerales</taxon>
        <taxon>Phycisphaeraceae</taxon>
        <taxon>Natronomicrosphaera</taxon>
    </lineage>
</organism>
<feature type="domain" description="CobQ/CobB/MinD/ParA nucleotide binding" evidence="6">
    <location>
        <begin position="567"/>
        <end position="801"/>
    </location>
</feature>
<proteinExistence type="predicted"/>
<feature type="transmembrane region" description="Helical" evidence="5">
    <location>
        <begin position="47"/>
        <end position="69"/>
    </location>
</feature>
<keyword evidence="5" id="KW-0472">Membrane</keyword>
<keyword evidence="1" id="KW-0547">Nucleotide-binding</keyword>
<name>A0ABV4U7E2_9BACT</name>
<evidence type="ECO:0000256" key="5">
    <source>
        <dbReference type="SAM" id="Phobius"/>
    </source>
</evidence>
<evidence type="ECO:0000256" key="2">
    <source>
        <dbReference type="ARBA" id="ARBA00022840"/>
    </source>
</evidence>
<accession>A0ABV4U7E2</accession>
<dbReference type="InterPro" id="IPR005702">
    <property type="entry name" value="Wzc-like_C"/>
</dbReference>
<evidence type="ECO:0000313" key="8">
    <source>
        <dbReference type="Proteomes" id="UP001575105"/>
    </source>
</evidence>
<feature type="coiled-coil region" evidence="3">
    <location>
        <begin position="370"/>
        <end position="428"/>
    </location>
</feature>
<feature type="transmembrane region" description="Helical" evidence="5">
    <location>
        <begin position="459"/>
        <end position="481"/>
    </location>
</feature>
<evidence type="ECO:0000259" key="6">
    <source>
        <dbReference type="Pfam" id="PF01656"/>
    </source>
</evidence>